<reference evidence="2 3" key="1">
    <citation type="submission" date="2020-07" db="EMBL/GenBank/DDBJ databases">
        <title>Taxonomic revisions and descriptions of new bacterial species based on genomic comparisons in the high-G+C-content subgroup of the family Alcaligenaceae.</title>
        <authorList>
            <person name="Szabo A."/>
            <person name="Felfoldi T."/>
        </authorList>
    </citation>
    <scope>NUCLEOTIDE SEQUENCE [LARGE SCALE GENOMIC DNA]</scope>
    <source>
        <strain evidence="2 3">LMG 24012</strain>
    </source>
</reference>
<evidence type="ECO:0000259" key="1">
    <source>
        <dbReference type="Pfam" id="PF00561"/>
    </source>
</evidence>
<accession>A0A853FUQ7</accession>
<dbReference type="InterPro" id="IPR050266">
    <property type="entry name" value="AB_hydrolase_sf"/>
</dbReference>
<name>A0A853FUQ7_9BURK</name>
<proteinExistence type="predicted"/>
<evidence type="ECO:0000313" key="3">
    <source>
        <dbReference type="Proteomes" id="UP000559809"/>
    </source>
</evidence>
<gene>
    <name evidence="2" type="ORF">H0A72_10345</name>
</gene>
<dbReference type="PANTHER" id="PTHR43798:SF33">
    <property type="entry name" value="HYDROLASE, PUTATIVE (AFU_ORTHOLOGUE AFUA_2G14860)-RELATED"/>
    <property type="match status" value="1"/>
</dbReference>
<dbReference type="Proteomes" id="UP000559809">
    <property type="component" value="Unassembled WGS sequence"/>
</dbReference>
<evidence type="ECO:0000313" key="2">
    <source>
        <dbReference type="EMBL" id="NYT49704.1"/>
    </source>
</evidence>
<dbReference type="EMBL" id="JACCEM010000005">
    <property type="protein sequence ID" value="NYT49704.1"/>
    <property type="molecule type" value="Genomic_DNA"/>
</dbReference>
<dbReference type="GO" id="GO:0046464">
    <property type="term" value="P:acylglycerol catabolic process"/>
    <property type="evidence" value="ECO:0007669"/>
    <property type="project" value="TreeGrafter"/>
</dbReference>
<dbReference type="Pfam" id="PF00561">
    <property type="entry name" value="Abhydrolase_1"/>
    <property type="match status" value="1"/>
</dbReference>
<feature type="domain" description="AB hydrolase-1" evidence="1">
    <location>
        <begin position="29"/>
        <end position="134"/>
    </location>
</feature>
<dbReference type="GO" id="GO:0047372">
    <property type="term" value="F:monoacylglycerol lipase activity"/>
    <property type="evidence" value="ECO:0007669"/>
    <property type="project" value="TreeGrafter"/>
</dbReference>
<dbReference type="InterPro" id="IPR029058">
    <property type="entry name" value="AB_hydrolase_fold"/>
</dbReference>
<organism evidence="2 3">
    <name type="scientific">Parapusillimonas granuli</name>
    <dbReference type="NCBI Taxonomy" id="380911"/>
    <lineage>
        <taxon>Bacteria</taxon>
        <taxon>Pseudomonadati</taxon>
        <taxon>Pseudomonadota</taxon>
        <taxon>Betaproteobacteria</taxon>
        <taxon>Burkholderiales</taxon>
        <taxon>Alcaligenaceae</taxon>
        <taxon>Parapusillimonas</taxon>
    </lineage>
</organism>
<dbReference type="RefSeq" id="WP_180155016.1">
    <property type="nucleotide sequence ID" value="NZ_JACCEM010000005.1"/>
</dbReference>
<sequence>MHSTFKSHDGLEIAYHVDDFTPPWAKPETVLLLHPAMGNSTRWFSWMPTLLHKYRVIRMDLRGHGNSGMPAESDPFSLDLLVQDASQLIDLAGEGSVHVVGNSAGGYVAQQLAIQHPKQVGTLALYAATPGLKHSHAPTWIPKIKEIGLKPFLAQTIHERFDDTADPELVQWFIEQTGSNDPAFITRFVLHMCTHDFMDELGKIQCPTLIVAAGKESIGHADAYAEMQKRIPNARLQYIDTAAHNICDGYPQRCVQYLMDFLSKA</sequence>
<comment type="caution">
    <text evidence="2">The sequence shown here is derived from an EMBL/GenBank/DDBJ whole genome shotgun (WGS) entry which is preliminary data.</text>
</comment>
<keyword evidence="3" id="KW-1185">Reference proteome</keyword>
<dbReference type="GO" id="GO:0016020">
    <property type="term" value="C:membrane"/>
    <property type="evidence" value="ECO:0007669"/>
    <property type="project" value="TreeGrafter"/>
</dbReference>
<keyword evidence="2" id="KW-0378">Hydrolase</keyword>
<dbReference type="PRINTS" id="PR00111">
    <property type="entry name" value="ABHYDROLASE"/>
</dbReference>
<dbReference type="SUPFAM" id="SSF53474">
    <property type="entry name" value="alpha/beta-Hydrolases"/>
    <property type="match status" value="1"/>
</dbReference>
<dbReference type="AlphaFoldDB" id="A0A853FUQ7"/>
<protein>
    <submittedName>
        <fullName evidence="2">Alpha/beta hydrolase</fullName>
    </submittedName>
</protein>
<dbReference type="PANTHER" id="PTHR43798">
    <property type="entry name" value="MONOACYLGLYCEROL LIPASE"/>
    <property type="match status" value="1"/>
</dbReference>
<dbReference type="Gene3D" id="3.40.50.1820">
    <property type="entry name" value="alpha/beta hydrolase"/>
    <property type="match status" value="1"/>
</dbReference>
<dbReference type="InterPro" id="IPR000073">
    <property type="entry name" value="AB_hydrolase_1"/>
</dbReference>